<dbReference type="SUPFAM" id="SSF52540">
    <property type="entry name" value="P-loop containing nucleoside triphosphate hydrolases"/>
    <property type="match status" value="2"/>
</dbReference>
<evidence type="ECO:0000256" key="7">
    <source>
        <dbReference type="SAM" id="Coils"/>
    </source>
</evidence>
<dbReference type="EMBL" id="NRSD01000029">
    <property type="protein sequence ID" value="MBK1646635.1"/>
    <property type="molecule type" value="Genomic_DNA"/>
</dbReference>
<dbReference type="InterPro" id="IPR010624">
    <property type="entry name" value="KaiC_dom"/>
</dbReference>
<reference evidence="10 11" key="1">
    <citation type="journal article" date="2020" name="Microorganisms">
        <title>Osmotic Adaptation and Compatible Solute Biosynthesis of Phototrophic Bacteria as Revealed from Genome Analyses.</title>
        <authorList>
            <person name="Imhoff J.F."/>
            <person name="Rahn T."/>
            <person name="Kunzel S."/>
            <person name="Keller A."/>
            <person name="Neulinger S.C."/>
        </authorList>
    </citation>
    <scope>NUCLEOTIDE SEQUENCE [LARGE SCALE GENOMIC DNA]</scope>
    <source>
        <strain evidence="10 11">DSM 21303</strain>
    </source>
</reference>
<dbReference type="PANTHER" id="PTHR42926">
    <property type="match status" value="1"/>
</dbReference>
<dbReference type="PANTHER" id="PTHR42926:SF1">
    <property type="entry name" value="CIRCADIAN CLOCK OSCILLATOR PROTEIN KAIC 1"/>
    <property type="match status" value="1"/>
</dbReference>
<feature type="coiled-coil region" evidence="7">
    <location>
        <begin position="507"/>
        <end position="577"/>
    </location>
</feature>
<keyword evidence="2" id="KW-0597">Phosphoprotein</keyword>
<dbReference type="Gene3D" id="3.40.50.300">
    <property type="entry name" value="P-loop containing nucleotide triphosphate hydrolases"/>
    <property type="match status" value="2"/>
</dbReference>
<dbReference type="NCBIfam" id="NF006799">
    <property type="entry name" value="PRK09302.1"/>
    <property type="match status" value="1"/>
</dbReference>
<dbReference type="SMART" id="SM00382">
    <property type="entry name" value="AAA"/>
    <property type="match status" value="2"/>
</dbReference>
<keyword evidence="3" id="KW-0808">Transferase</keyword>
<name>A0A9X0WLL1_9GAMM</name>
<keyword evidence="7" id="KW-0175">Coiled coil</keyword>
<dbReference type="Pfam" id="PF06745">
    <property type="entry name" value="ATPase"/>
    <property type="match status" value="2"/>
</dbReference>
<evidence type="ECO:0000256" key="5">
    <source>
        <dbReference type="ARBA" id="ARBA00022777"/>
    </source>
</evidence>
<evidence type="ECO:0000313" key="11">
    <source>
        <dbReference type="Proteomes" id="UP001138802"/>
    </source>
</evidence>
<gene>
    <name evidence="10" type="ORF">CKO25_18725</name>
</gene>
<accession>A0A9X0WLL1</accession>
<keyword evidence="4" id="KW-0677">Repeat</keyword>
<feature type="domain" description="KaiC" evidence="9">
    <location>
        <begin position="262"/>
        <end position="501"/>
    </location>
</feature>
<protein>
    <recommendedName>
        <fullName evidence="1">non-specific serine/threonine protein kinase</fullName>
        <ecNumber evidence="1">2.7.11.1</ecNumber>
    </recommendedName>
</protein>
<dbReference type="InterPro" id="IPR003593">
    <property type="entry name" value="AAA+_ATPase"/>
</dbReference>
<evidence type="ECO:0000256" key="4">
    <source>
        <dbReference type="ARBA" id="ARBA00022737"/>
    </source>
</evidence>
<dbReference type="InterPro" id="IPR030665">
    <property type="entry name" value="KaiC"/>
</dbReference>
<organism evidence="10 11">
    <name type="scientific">Thiocapsa imhoffii</name>
    <dbReference type="NCBI Taxonomy" id="382777"/>
    <lineage>
        <taxon>Bacteria</taxon>
        <taxon>Pseudomonadati</taxon>
        <taxon>Pseudomonadota</taxon>
        <taxon>Gammaproteobacteria</taxon>
        <taxon>Chromatiales</taxon>
        <taxon>Chromatiaceae</taxon>
        <taxon>Thiocapsa</taxon>
    </lineage>
</organism>
<evidence type="ECO:0000256" key="6">
    <source>
        <dbReference type="ARBA" id="ARBA00022801"/>
    </source>
</evidence>
<evidence type="ECO:0000259" key="9">
    <source>
        <dbReference type="PROSITE" id="PS51146"/>
    </source>
</evidence>
<evidence type="ECO:0000313" key="10">
    <source>
        <dbReference type="EMBL" id="MBK1646635.1"/>
    </source>
</evidence>
<dbReference type="InterPro" id="IPR051347">
    <property type="entry name" value="Circadian_clock_KaiC-rel"/>
</dbReference>
<evidence type="ECO:0000256" key="2">
    <source>
        <dbReference type="ARBA" id="ARBA00022553"/>
    </source>
</evidence>
<dbReference type="GO" id="GO:0016787">
    <property type="term" value="F:hydrolase activity"/>
    <property type="evidence" value="ECO:0007669"/>
    <property type="project" value="UniProtKB-KW"/>
</dbReference>
<dbReference type="GO" id="GO:0005524">
    <property type="term" value="F:ATP binding"/>
    <property type="evidence" value="ECO:0007669"/>
    <property type="project" value="InterPro"/>
</dbReference>
<keyword evidence="5" id="KW-0418">Kinase</keyword>
<dbReference type="PROSITE" id="PS51146">
    <property type="entry name" value="KAIC"/>
    <property type="match status" value="2"/>
</dbReference>
<dbReference type="PIRSF" id="PIRSF039117">
    <property type="entry name" value="KaiC"/>
    <property type="match status" value="1"/>
</dbReference>
<dbReference type="InterPro" id="IPR027417">
    <property type="entry name" value="P-loop_NTPase"/>
</dbReference>
<dbReference type="GO" id="GO:0004674">
    <property type="term" value="F:protein serine/threonine kinase activity"/>
    <property type="evidence" value="ECO:0007669"/>
    <property type="project" value="UniProtKB-EC"/>
</dbReference>
<dbReference type="Proteomes" id="UP001138802">
    <property type="component" value="Unassembled WGS sequence"/>
</dbReference>
<dbReference type="AlphaFoldDB" id="A0A9X0WLL1"/>
<feature type="region of interest" description="Disordered" evidence="8">
    <location>
        <begin position="1"/>
        <end position="32"/>
    </location>
</feature>
<sequence>MPASNHQDPASDRASPHPSSPRPPTPTGLSGLDAILRGGLPAGRPSLLRGSAGTGKTVIALSFLCHGIAQGETGVFVTFDESPEALLDHAEGFGFPARADLAAGRLRILDMRPQPNEVQVGETIELTAILARIGYALDRLESPRLVLDAIDALESGFADSANLRAELTRVFDWIRERAVTCILTTGEQAEFSARYGLEDYIADCVIALRQDVKDRIMTRVLRIVKRRGGGHGANEYPFLLDSQGIFLIPVTGTTLQARVSSQRLPTGIPGLDAMLGGGGPYAGSTILISGQAGTGKTSISSSIARAVCDTGQLVLYISFEESMDELIRNQGSIGIDLARYSDSADSATGCAGTLVMQPVRAVEFGLEEHLMRIIRSIRVLQPALVILDPVSSLSERRDVSGAKEMLLRLLYLIKEEGVTTLATELLSDDSLGVSHLDVSSMIDVWIKLRRLENDGEMNRLITVIKARGLPISDQVKEFRITPSGLQIIDPYMGEGGIVYGTARIARLAEDEETLEQLRLDLDRAQQLRREIEEIAAASERLNRAERDAKAADLDRQIAQIESRLARITRARAAIKRERA</sequence>
<proteinExistence type="predicted"/>
<evidence type="ECO:0000256" key="3">
    <source>
        <dbReference type="ARBA" id="ARBA00022679"/>
    </source>
</evidence>
<evidence type="ECO:0000256" key="8">
    <source>
        <dbReference type="SAM" id="MobiDB-lite"/>
    </source>
</evidence>
<feature type="domain" description="KaiC" evidence="9">
    <location>
        <begin position="23"/>
        <end position="261"/>
    </location>
</feature>
<dbReference type="RefSeq" id="WP_200389455.1">
    <property type="nucleotide sequence ID" value="NZ_NRSD01000029.1"/>
</dbReference>
<keyword evidence="6" id="KW-0378">Hydrolase</keyword>
<dbReference type="EC" id="2.7.11.1" evidence="1"/>
<evidence type="ECO:0000256" key="1">
    <source>
        <dbReference type="ARBA" id="ARBA00012513"/>
    </source>
</evidence>
<dbReference type="InterPro" id="IPR014774">
    <property type="entry name" value="KaiC-like_dom"/>
</dbReference>
<keyword evidence="11" id="KW-1185">Reference proteome</keyword>
<comment type="caution">
    <text evidence="10">The sequence shown here is derived from an EMBL/GenBank/DDBJ whole genome shotgun (WGS) entry which is preliminary data.</text>
</comment>